<evidence type="ECO:0000256" key="1">
    <source>
        <dbReference type="ARBA" id="ARBA00004496"/>
    </source>
</evidence>
<comment type="caution">
    <text evidence="13">The sequence shown here is derived from an EMBL/GenBank/DDBJ whole genome shotgun (WGS) entry which is preliminary data.</text>
</comment>
<dbReference type="PROSITE" id="PS50004">
    <property type="entry name" value="C2"/>
    <property type="match status" value="1"/>
</dbReference>
<protein>
    <recommendedName>
        <fullName evidence="2 8">Phosphoinositide phospholipase C</fullName>
        <ecNumber evidence="2 8">3.1.4.11</ecNumber>
    </recommendedName>
</protein>
<dbReference type="PANTHER" id="PTHR10336:SF209">
    <property type="entry name" value="PHOSPHOINOSITIDE PHOSPHOLIPASE C"/>
    <property type="match status" value="1"/>
</dbReference>
<dbReference type="SMART" id="SM00149">
    <property type="entry name" value="PLCYc"/>
    <property type="match status" value="1"/>
</dbReference>
<dbReference type="InterPro" id="IPR011993">
    <property type="entry name" value="PH-like_dom_sf"/>
</dbReference>
<sequence>MERNQNYIKATMDGILQELSRGMYLNKVKGGGVCYRRLFAIDRNKMQLFYTGSKKKIRKKNTSWSISTIQEVREGEKDYAHRLDNFDRYRLFGVRFGANQEVLYLLTDSYEDRHKWISGLRHLLQAADTKKSNRGKPTLDREEFVNFYHNLTERQEIKELYGLYSCNKGYLTPKDLLTFFIEEQKEENMTETSCRQLITVYEPQKENKELERMSFIGFRHLLISPTQHLFMLRHKRVYQDMTQPMTNYFISSSHNTYLAEDQLKGPSKVECYITALKRGCRCVELDCYDGSNDEPVIYHGYTLTSKILFRDVITAIRDYAFVSSPYPVILSIENHCSKEQQNVMANILTETLGKLLYAPDVLPSSPPSPHQLKEKVIVKGKKLPFSSRQSNVLERGINLEEGEVSDEDEASEVPSELQQRQQEEKSHHQKLDIKFSHSVGMKSVRFKGCDQPPTGSENFNVVSIAEKKIEKLIENDPEGVCKYARSTLIRTYPAGNRTDSSNYNPVPMWCGGCQIVALNFQTGGLEMQLLHGMFTNNGNCGYVLKPSCLRTDDAYHVVLGKRQSPTRICLNIKVISGFQLPKPKNSKKGEVIDPFLKIEIYGASMDIQERRTTVIKNNGFNPIWNEMFRFRIEVPELALIRFSLYDKDPYFDDFIGFHVVPINSLQQGYRHFPLFDQAGEQYPQAVMFVHVQVTEG</sequence>
<keyword evidence="7" id="KW-0807">Transducer</keyword>
<dbReference type="PRINTS" id="PR00390">
    <property type="entry name" value="PHPHLIPASEC"/>
</dbReference>
<dbReference type="SUPFAM" id="SSF50729">
    <property type="entry name" value="PH domain-like"/>
    <property type="match status" value="1"/>
</dbReference>
<reference evidence="13" key="2">
    <citation type="journal article" date="2021" name="Genome Biol. Evol.">
        <title>Developing a high-quality reference genome for a parasitic bivalve with doubly uniparental inheritance (Bivalvia: Unionida).</title>
        <authorList>
            <person name="Smith C.H."/>
        </authorList>
    </citation>
    <scope>NUCLEOTIDE SEQUENCE</scope>
    <source>
        <strain evidence="13">CHS0354</strain>
        <tissue evidence="13">Mantle</tissue>
    </source>
</reference>
<keyword evidence="14" id="KW-1185">Reference proteome</keyword>
<reference evidence="13" key="3">
    <citation type="submission" date="2023-05" db="EMBL/GenBank/DDBJ databases">
        <authorList>
            <person name="Smith C.H."/>
        </authorList>
    </citation>
    <scope>NUCLEOTIDE SEQUENCE</scope>
    <source>
        <strain evidence="13">CHS0354</strain>
        <tissue evidence="13">Mantle</tissue>
    </source>
</reference>
<dbReference type="CDD" id="cd08558">
    <property type="entry name" value="PI-PLCc_eukaryota"/>
    <property type="match status" value="1"/>
</dbReference>
<name>A0AAE0VKE7_9BIVA</name>
<keyword evidence="3" id="KW-0963">Cytoplasm</keyword>
<evidence type="ECO:0000259" key="11">
    <source>
        <dbReference type="PROSITE" id="PS50004"/>
    </source>
</evidence>
<evidence type="ECO:0000259" key="10">
    <source>
        <dbReference type="PROSITE" id="PS50003"/>
    </source>
</evidence>
<dbReference type="InterPro" id="IPR017946">
    <property type="entry name" value="PLC-like_Pdiesterase_TIM-brl"/>
</dbReference>
<evidence type="ECO:0000313" key="14">
    <source>
        <dbReference type="Proteomes" id="UP001195483"/>
    </source>
</evidence>
<dbReference type="InterPro" id="IPR001849">
    <property type="entry name" value="PH_domain"/>
</dbReference>
<evidence type="ECO:0000256" key="4">
    <source>
        <dbReference type="ARBA" id="ARBA00022801"/>
    </source>
</evidence>
<dbReference type="EC" id="3.1.4.11" evidence="2 8"/>
<dbReference type="InterPro" id="IPR001711">
    <property type="entry name" value="PLipase_C_Pinositol-sp_Y"/>
</dbReference>
<dbReference type="GO" id="GO:0016042">
    <property type="term" value="P:lipid catabolic process"/>
    <property type="evidence" value="ECO:0007669"/>
    <property type="project" value="UniProtKB-KW"/>
</dbReference>
<dbReference type="PROSITE" id="PS50007">
    <property type="entry name" value="PIPLC_X_DOMAIN"/>
    <property type="match status" value="1"/>
</dbReference>
<dbReference type="InterPro" id="IPR011992">
    <property type="entry name" value="EF-hand-dom_pair"/>
</dbReference>
<dbReference type="CDD" id="cd00275">
    <property type="entry name" value="C2_PLC_like"/>
    <property type="match status" value="1"/>
</dbReference>
<dbReference type="PANTHER" id="PTHR10336">
    <property type="entry name" value="PHOSPHOINOSITIDE-SPECIFIC PHOSPHOLIPASE C FAMILY PROTEIN"/>
    <property type="match status" value="1"/>
</dbReference>
<evidence type="ECO:0000256" key="5">
    <source>
        <dbReference type="ARBA" id="ARBA00022963"/>
    </source>
</evidence>
<dbReference type="FunFam" id="3.20.20.190:FF:000039">
    <property type="entry name" value="Phosphoinositide phospholipase C"/>
    <property type="match status" value="1"/>
</dbReference>
<feature type="domain" description="PH" evidence="10">
    <location>
        <begin position="9"/>
        <end position="125"/>
    </location>
</feature>
<dbReference type="InterPro" id="IPR000008">
    <property type="entry name" value="C2_dom"/>
</dbReference>
<dbReference type="Pfam" id="PF09279">
    <property type="entry name" value="EF-hand_like"/>
    <property type="match status" value="1"/>
</dbReference>
<feature type="domain" description="PI-PLC Y-box" evidence="12">
    <location>
        <begin position="442"/>
        <end position="550"/>
    </location>
</feature>
<evidence type="ECO:0000256" key="8">
    <source>
        <dbReference type="RuleBase" id="RU361133"/>
    </source>
</evidence>
<dbReference type="Gene3D" id="2.60.40.150">
    <property type="entry name" value="C2 domain"/>
    <property type="match status" value="1"/>
</dbReference>
<dbReference type="SMART" id="SM00233">
    <property type="entry name" value="PH"/>
    <property type="match status" value="1"/>
</dbReference>
<dbReference type="SUPFAM" id="SSF51695">
    <property type="entry name" value="PLC-like phosphodiesterases"/>
    <property type="match status" value="1"/>
</dbReference>
<evidence type="ECO:0000256" key="2">
    <source>
        <dbReference type="ARBA" id="ARBA00012368"/>
    </source>
</evidence>
<evidence type="ECO:0000256" key="9">
    <source>
        <dbReference type="SAM" id="MobiDB-lite"/>
    </source>
</evidence>
<keyword evidence="4 8" id="KW-0378">Hydrolase</keyword>
<evidence type="ECO:0000256" key="7">
    <source>
        <dbReference type="ARBA" id="ARBA00023224"/>
    </source>
</evidence>
<dbReference type="Pfam" id="PF00168">
    <property type="entry name" value="C2"/>
    <property type="match status" value="1"/>
</dbReference>
<keyword evidence="5 8" id="KW-0442">Lipid degradation</keyword>
<feature type="domain" description="C2" evidence="11">
    <location>
        <begin position="551"/>
        <end position="676"/>
    </location>
</feature>
<dbReference type="InterPro" id="IPR015359">
    <property type="entry name" value="PLC_EF-hand-like"/>
</dbReference>
<feature type="compositionally biased region" description="Basic and acidic residues" evidence="9">
    <location>
        <begin position="421"/>
        <end position="432"/>
    </location>
</feature>
<dbReference type="Pfam" id="PF00388">
    <property type="entry name" value="PI-PLC-X"/>
    <property type="match status" value="1"/>
</dbReference>
<organism evidence="13 14">
    <name type="scientific">Potamilus streckersoni</name>
    <dbReference type="NCBI Taxonomy" id="2493646"/>
    <lineage>
        <taxon>Eukaryota</taxon>
        <taxon>Metazoa</taxon>
        <taxon>Spiralia</taxon>
        <taxon>Lophotrochozoa</taxon>
        <taxon>Mollusca</taxon>
        <taxon>Bivalvia</taxon>
        <taxon>Autobranchia</taxon>
        <taxon>Heteroconchia</taxon>
        <taxon>Palaeoheterodonta</taxon>
        <taxon>Unionida</taxon>
        <taxon>Unionoidea</taxon>
        <taxon>Unionidae</taxon>
        <taxon>Ambleminae</taxon>
        <taxon>Lampsilini</taxon>
        <taxon>Potamilus</taxon>
    </lineage>
</organism>
<feature type="region of interest" description="Disordered" evidence="9">
    <location>
        <begin position="396"/>
        <end position="432"/>
    </location>
</feature>
<dbReference type="EMBL" id="JAEAOA010001897">
    <property type="protein sequence ID" value="KAK3581533.1"/>
    <property type="molecule type" value="Genomic_DNA"/>
</dbReference>
<comment type="subcellular location">
    <subcellularLocation>
        <location evidence="1">Cytoplasm</location>
    </subcellularLocation>
</comment>
<proteinExistence type="predicted"/>
<evidence type="ECO:0000313" key="13">
    <source>
        <dbReference type="EMBL" id="KAK3581533.1"/>
    </source>
</evidence>
<dbReference type="FunFam" id="1.10.238.10:FF:000005">
    <property type="entry name" value="Phosphoinositide phospholipase C"/>
    <property type="match status" value="1"/>
</dbReference>
<dbReference type="Pfam" id="PF00169">
    <property type="entry name" value="PH"/>
    <property type="match status" value="1"/>
</dbReference>
<reference evidence="13" key="1">
    <citation type="journal article" date="2021" name="Genome Biol. Evol.">
        <title>A High-Quality Reference Genome for a Parasitic Bivalve with Doubly Uniparental Inheritance (Bivalvia: Unionida).</title>
        <authorList>
            <person name="Smith C.H."/>
        </authorList>
    </citation>
    <scope>NUCLEOTIDE SEQUENCE</scope>
    <source>
        <strain evidence="13">CHS0354</strain>
    </source>
</reference>
<dbReference type="PROSITE" id="PS50008">
    <property type="entry name" value="PIPLC_Y_DOMAIN"/>
    <property type="match status" value="1"/>
</dbReference>
<keyword evidence="6 8" id="KW-0443">Lipid metabolism</keyword>
<gene>
    <name evidence="13" type="ORF">CHS0354_031875</name>
</gene>
<dbReference type="SMART" id="SM00239">
    <property type="entry name" value="C2"/>
    <property type="match status" value="1"/>
</dbReference>
<dbReference type="Gene3D" id="3.20.20.190">
    <property type="entry name" value="Phosphatidylinositol (PI) phosphodiesterase"/>
    <property type="match status" value="1"/>
</dbReference>
<dbReference type="SUPFAM" id="SSF47473">
    <property type="entry name" value="EF-hand"/>
    <property type="match status" value="1"/>
</dbReference>
<dbReference type="InterPro" id="IPR001192">
    <property type="entry name" value="PI-PLC_fam"/>
</dbReference>
<dbReference type="AlphaFoldDB" id="A0AAE0VKE7"/>
<evidence type="ECO:0000256" key="6">
    <source>
        <dbReference type="ARBA" id="ARBA00023098"/>
    </source>
</evidence>
<dbReference type="SUPFAM" id="SSF49562">
    <property type="entry name" value="C2 domain (Calcium/lipid-binding domain, CaLB)"/>
    <property type="match status" value="1"/>
</dbReference>
<dbReference type="InterPro" id="IPR035892">
    <property type="entry name" value="C2_domain_sf"/>
</dbReference>
<dbReference type="SMART" id="SM00148">
    <property type="entry name" value="PLCXc"/>
    <property type="match status" value="1"/>
</dbReference>
<dbReference type="Gene3D" id="1.10.238.10">
    <property type="entry name" value="EF-hand"/>
    <property type="match status" value="1"/>
</dbReference>
<evidence type="ECO:0000259" key="12">
    <source>
        <dbReference type="PROSITE" id="PS50008"/>
    </source>
</evidence>
<dbReference type="GO" id="GO:0004435">
    <property type="term" value="F:phosphatidylinositol-4,5-bisphosphate phospholipase C activity"/>
    <property type="evidence" value="ECO:0007669"/>
    <property type="project" value="UniProtKB-EC"/>
</dbReference>
<accession>A0AAE0VKE7</accession>
<comment type="catalytic activity">
    <reaction evidence="8">
        <text>a 1,2-diacyl-sn-glycero-3-phospho-(1D-myo-inositol-4,5-bisphosphate) + H2O = 1D-myo-inositol 1,4,5-trisphosphate + a 1,2-diacyl-sn-glycerol + H(+)</text>
        <dbReference type="Rhea" id="RHEA:33179"/>
        <dbReference type="ChEBI" id="CHEBI:15377"/>
        <dbReference type="ChEBI" id="CHEBI:15378"/>
        <dbReference type="ChEBI" id="CHEBI:17815"/>
        <dbReference type="ChEBI" id="CHEBI:58456"/>
        <dbReference type="ChEBI" id="CHEBI:203600"/>
        <dbReference type="EC" id="3.1.4.11"/>
    </reaction>
</comment>
<dbReference type="Proteomes" id="UP001195483">
    <property type="component" value="Unassembled WGS sequence"/>
</dbReference>
<feature type="compositionally biased region" description="Acidic residues" evidence="9">
    <location>
        <begin position="400"/>
        <end position="411"/>
    </location>
</feature>
<dbReference type="Gene3D" id="2.30.29.30">
    <property type="entry name" value="Pleckstrin-homology domain (PH domain)/Phosphotyrosine-binding domain (PTB)"/>
    <property type="match status" value="1"/>
</dbReference>
<dbReference type="GO" id="GO:0035556">
    <property type="term" value="P:intracellular signal transduction"/>
    <property type="evidence" value="ECO:0007669"/>
    <property type="project" value="InterPro"/>
</dbReference>
<evidence type="ECO:0000256" key="3">
    <source>
        <dbReference type="ARBA" id="ARBA00022490"/>
    </source>
</evidence>
<dbReference type="PROSITE" id="PS50003">
    <property type="entry name" value="PH_DOMAIN"/>
    <property type="match status" value="1"/>
</dbReference>
<dbReference type="GO" id="GO:0005737">
    <property type="term" value="C:cytoplasm"/>
    <property type="evidence" value="ECO:0007669"/>
    <property type="project" value="UniProtKB-SubCell"/>
</dbReference>
<dbReference type="InterPro" id="IPR000909">
    <property type="entry name" value="PLipase_C_PInositol-sp_X_dom"/>
</dbReference>
<dbReference type="Pfam" id="PF00387">
    <property type="entry name" value="PI-PLC-Y"/>
    <property type="match status" value="1"/>
</dbReference>